<keyword evidence="3" id="KW-1185">Reference proteome</keyword>
<dbReference type="AlphaFoldDB" id="A0A8I6SBM1"/>
<organism evidence="2 3">
    <name type="scientific">Cimex lectularius</name>
    <name type="common">Bed bug</name>
    <name type="synonym">Acanthia lectularia</name>
    <dbReference type="NCBI Taxonomy" id="79782"/>
    <lineage>
        <taxon>Eukaryota</taxon>
        <taxon>Metazoa</taxon>
        <taxon>Ecdysozoa</taxon>
        <taxon>Arthropoda</taxon>
        <taxon>Hexapoda</taxon>
        <taxon>Insecta</taxon>
        <taxon>Pterygota</taxon>
        <taxon>Neoptera</taxon>
        <taxon>Paraneoptera</taxon>
        <taxon>Hemiptera</taxon>
        <taxon>Heteroptera</taxon>
        <taxon>Panheteroptera</taxon>
        <taxon>Cimicomorpha</taxon>
        <taxon>Cimicidae</taxon>
        <taxon>Cimex</taxon>
    </lineage>
</organism>
<evidence type="ECO:0000313" key="3">
    <source>
        <dbReference type="Proteomes" id="UP000494040"/>
    </source>
</evidence>
<proteinExistence type="predicted"/>
<dbReference type="GeneID" id="106673286"/>
<evidence type="ECO:0000256" key="1">
    <source>
        <dbReference type="SAM" id="MobiDB-lite"/>
    </source>
</evidence>
<evidence type="ECO:0000313" key="2">
    <source>
        <dbReference type="EnsemblMetazoa" id="XP_014260855.1"/>
    </source>
</evidence>
<sequence length="118" mass="13183">MGKGKMPRCSCNKYKYDFNDGRGRYPAGIQKEDLLWAYFVMRMVLQICEVLSDPELLKRIQDRQKTGPATMFDLAMMCCATKNPGAFQDAANAARAQNAANANKPPGESMPEDQGKKQ</sequence>
<dbReference type="OrthoDB" id="10518209at2759"/>
<accession>A0A8I6SBM1</accession>
<feature type="region of interest" description="Disordered" evidence="1">
    <location>
        <begin position="90"/>
        <end position="118"/>
    </location>
</feature>
<feature type="compositionally biased region" description="Low complexity" evidence="1">
    <location>
        <begin position="90"/>
        <end position="103"/>
    </location>
</feature>
<dbReference type="Proteomes" id="UP000494040">
    <property type="component" value="Unassembled WGS sequence"/>
</dbReference>
<reference evidence="2" key="1">
    <citation type="submission" date="2022-01" db="UniProtKB">
        <authorList>
            <consortium name="EnsemblMetazoa"/>
        </authorList>
    </citation>
    <scope>IDENTIFICATION</scope>
</reference>
<name>A0A8I6SBM1_CIMLE</name>
<dbReference type="EnsemblMetazoa" id="XM_014405369.1">
    <property type="protein sequence ID" value="XP_014260855.1"/>
    <property type="gene ID" value="LOC106673286"/>
</dbReference>
<dbReference type="RefSeq" id="XP_014260855.1">
    <property type="nucleotide sequence ID" value="XM_014405369.1"/>
</dbReference>
<protein>
    <submittedName>
        <fullName evidence="2">Uncharacterized protein</fullName>
    </submittedName>
</protein>